<protein>
    <submittedName>
        <fullName evidence="2">Putative transcriptional regulator</fullName>
    </submittedName>
</protein>
<proteinExistence type="predicted"/>
<keyword evidence="3" id="KW-1185">Reference proteome</keyword>
<dbReference type="InterPro" id="IPR009061">
    <property type="entry name" value="DNA-bd_dom_put_sf"/>
</dbReference>
<evidence type="ECO:0000313" key="3">
    <source>
        <dbReference type="Proteomes" id="UP000235828"/>
    </source>
</evidence>
<accession>A0A2N8ZES1</accession>
<reference evidence="2 3" key="1">
    <citation type="submission" date="2017-10" db="EMBL/GenBank/DDBJ databases">
        <authorList>
            <person name="Banno H."/>
            <person name="Chua N.-H."/>
        </authorList>
    </citation>
    <scope>NUCLEOTIDE SEQUENCE [LARGE SCALE GENOMIC DNA]</scope>
    <source>
        <strain evidence="2">Vibrio tapetis CECT4600</strain>
    </source>
</reference>
<evidence type="ECO:0000313" key="2">
    <source>
        <dbReference type="EMBL" id="SON50411.1"/>
    </source>
</evidence>
<dbReference type="InterPro" id="IPR041657">
    <property type="entry name" value="HTH_17"/>
</dbReference>
<name>A0A2N8ZES1_9VIBR</name>
<dbReference type="EMBL" id="LT960611">
    <property type="protein sequence ID" value="SON50411.1"/>
    <property type="molecule type" value="Genomic_DNA"/>
</dbReference>
<dbReference type="RefSeq" id="WP_102522900.1">
    <property type="nucleotide sequence ID" value="NZ_LT960611.1"/>
</dbReference>
<feature type="domain" description="Helix-turn-helix" evidence="1">
    <location>
        <begin position="26"/>
        <end position="71"/>
    </location>
</feature>
<sequence>MKTNNFDYARAITKPDGIKIINKQSLAKKLGVSESTIYRMNKQKELPKPLLSPKGRIRGWLRSSIEAWITNSQRN</sequence>
<dbReference type="KEGG" id="vta:A2432"/>
<evidence type="ECO:0000259" key="1">
    <source>
        <dbReference type="Pfam" id="PF12728"/>
    </source>
</evidence>
<dbReference type="OrthoDB" id="8455288at2"/>
<organism evidence="2 3">
    <name type="scientific">Vibrio tapetis subsp. tapetis</name>
    <dbReference type="NCBI Taxonomy" id="1671868"/>
    <lineage>
        <taxon>Bacteria</taxon>
        <taxon>Pseudomonadati</taxon>
        <taxon>Pseudomonadota</taxon>
        <taxon>Gammaproteobacteria</taxon>
        <taxon>Vibrionales</taxon>
        <taxon>Vibrionaceae</taxon>
        <taxon>Vibrio</taxon>
    </lineage>
</organism>
<gene>
    <name evidence="2" type="ORF">VTAP4600_A2432</name>
</gene>
<dbReference type="SUPFAM" id="SSF46955">
    <property type="entry name" value="Putative DNA-binding domain"/>
    <property type="match status" value="1"/>
</dbReference>
<dbReference type="Gene3D" id="1.10.238.160">
    <property type="match status" value="1"/>
</dbReference>
<dbReference type="AlphaFoldDB" id="A0A2N8ZES1"/>
<dbReference type="Proteomes" id="UP000235828">
    <property type="component" value="Chromosome A"/>
</dbReference>
<dbReference type="Pfam" id="PF12728">
    <property type="entry name" value="HTH_17"/>
    <property type="match status" value="1"/>
</dbReference>